<gene>
    <name evidence="1" type="ORF">ABT39_MTgene4719</name>
</gene>
<organism evidence="1">
    <name type="scientific">Picea glauca</name>
    <name type="common">White spruce</name>
    <name type="synonym">Pinus glauca</name>
    <dbReference type="NCBI Taxonomy" id="3330"/>
    <lineage>
        <taxon>Eukaryota</taxon>
        <taxon>Viridiplantae</taxon>
        <taxon>Streptophyta</taxon>
        <taxon>Embryophyta</taxon>
        <taxon>Tracheophyta</taxon>
        <taxon>Spermatophyta</taxon>
        <taxon>Pinopsida</taxon>
        <taxon>Pinidae</taxon>
        <taxon>Conifers I</taxon>
        <taxon>Pinales</taxon>
        <taxon>Pinaceae</taxon>
        <taxon>Picea</taxon>
    </lineage>
</organism>
<geneLocation type="mitochondrion" evidence="1"/>
<keyword evidence="1" id="KW-0496">Mitochondrion</keyword>
<protein>
    <submittedName>
        <fullName evidence="1">Uncharacterized protein</fullName>
    </submittedName>
</protein>
<name>A0A101M0G0_PICGL</name>
<evidence type="ECO:0000313" key="1">
    <source>
        <dbReference type="EMBL" id="KUM48704.1"/>
    </source>
</evidence>
<comment type="caution">
    <text evidence="1">The sequence shown here is derived from an EMBL/GenBank/DDBJ whole genome shotgun (WGS) entry which is preliminary data.</text>
</comment>
<proteinExistence type="predicted"/>
<accession>A0A101M0G0</accession>
<dbReference type="EMBL" id="LKAM01000005">
    <property type="protein sequence ID" value="KUM48704.1"/>
    <property type="molecule type" value="Genomic_DNA"/>
</dbReference>
<sequence>MPFHLLTEAAGETTRFVSAFDGQGLADGLDADLESTGSTSMKSAVMGAY</sequence>
<reference evidence="1" key="1">
    <citation type="journal article" date="2015" name="Genome Biol. Evol.">
        <title>Organellar Genomes of White Spruce (Picea glauca): Assembly and Annotation.</title>
        <authorList>
            <person name="Jackman S.D."/>
            <person name="Warren R.L."/>
            <person name="Gibb E.A."/>
            <person name="Vandervalk B.P."/>
            <person name="Mohamadi H."/>
            <person name="Chu J."/>
            <person name="Raymond A."/>
            <person name="Pleasance S."/>
            <person name="Coope R."/>
            <person name="Wildung M.R."/>
            <person name="Ritland C.E."/>
            <person name="Bousquet J."/>
            <person name="Jones S.J."/>
            <person name="Bohlmann J."/>
            <person name="Birol I."/>
        </authorList>
    </citation>
    <scope>NUCLEOTIDE SEQUENCE [LARGE SCALE GENOMIC DNA]</scope>
    <source>
        <tissue evidence="1">Flushing bud</tissue>
    </source>
</reference>
<dbReference type="AlphaFoldDB" id="A0A101M0G0"/>